<evidence type="ECO:0000256" key="2">
    <source>
        <dbReference type="ARBA" id="ARBA00022649"/>
    </source>
</evidence>
<evidence type="ECO:0000313" key="7">
    <source>
        <dbReference type="EMBL" id="NVO66017.1"/>
    </source>
</evidence>
<sequence>MSKREITFFLDDILEGIGAIEDYISGLSEEEFASDRKTFDAVIRNLEVIGEACSNIPDTLREQYARIPWRKIVGLRNVVIHHYFGVDPETVWFIITKQLPELREQIEKMRLTLKPPENE</sequence>
<dbReference type="GO" id="GO:0016787">
    <property type="term" value="F:hydrolase activity"/>
    <property type="evidence" value="ECO:0007669"/>
    <property type="project" value="UniProtKB-KW"/>
</dbReference>
<dbReference type="PANTHER" id="PTHR34139:SF1">
    <property type="entry name" value="RNASE MJ1380-RELATED"/>
    <property type="match status" value="1"/>
</dbReference>
<dbReference type="InterPro" id="IPR037038">
    <property type="entry name" value="HepT-like_sf"/>
</dbReference>
<comment type="similarity">
    <text evidence="6">Belongs to the HepT RNase toxin family.</text>
</comment>
<keyword evidence="1" id="KW-0597">Phosphoprotein</keyword>
<dbReference type="GO" id="GO:0000166">
    <property type="term" value="F:nucleotide binding"/>
    <property type="evidence" value="ECO:0007669"/>
    <property type="project" value="UniProtKB-KW"/>
</dbReference>
<evidence type="ECO:0000313" key="8">
    <source>
        <dbReference type="Proteomes" id="UP000570823"/>
    </source>
</evidence>
<dbReference type="RefSeq" id="WP_176787594.1">
    <property type="nucleotide sequence ID" value="NZ_JABXWR010000001.1"/>
</dbReference>
<gene>
    <name evidence="7" type="ORF">HWN36_01485</name>
</gene>
<dbReference type="Pfam" id="PF01934">
    <property type="entry name" value="HepT-like"/>
    <property type="match status" value="1"/>
</dbReference>
<reference evidence="7 8" key="1">
    <citation type="submission" date="2020-06" db="EMBL/GenBank/DDBJ databases">
        <title>Methanofollis fontis sp. nov., a methanogen isolated from marine sediments near a cold seep at Four-Way Closure Ridge offshore southwestern Taiwan.</title>
        <authorList>
            <person name="Chen S.-C."/>
            <person name="Teng N.-H."/>
            <person name="Lin Y.-S."/>
            <person name="Lai M.-C."/>
            <person name="Chen H.-H."/>
            <person name="Wang C.-C."/>
        </authorList>
    </citation>
    <scope>NUCLEOTIDE SEQUENCE [LARGE SCALE GENOMIC DNA]</scope>
    <source>
        <strain evidence="7 8">DSM 2702</strain>
    </source>
</reference>
<dbReference type="InterPro" id="IPR008201">
    <property type="entry name" value="HepT-like"/>
</dbReference>
<keyword evidence="4" id="KW-0547">Nucleotide-binding</keyword>
<evidence type="ECO:0000256" key="1">
    <source>
        <dbReference type="ARBA" id="ARBA00022553"/>
    </source>
</evidence>
<dbReference type="PANTHER" id="PTHR34139">
    <property type="entry name" value="UPF0331 PROTEIN MJ0127"/>
    <property type="match status" value="1"/>
</dbReference>
<dbReference type="Proteomes" id="UP000570823">
    <property type="component" value="Unassembled WGS sequence"/>
</dbReference>
<dbReference type="Gene3D" id="1.20.120.580">
    <property type="entry name" value="bsu32300-like"/>
    <property type="match status" value="1"/>
</dbReference>
<keyword evidence="3" id="KW-0540">Nuclease</keyword>
<dbReference type="GO" id="GO:0110001">
    <property type="term" value="C:toxin-antitoxin complex"/>
    <property type="evidence" value="ECO:0007669"/>
    <property type="project" value="InterPro"/>
</dbReference>
<keyword evidence="8" id="KW-1185">Reference proteome</keyword>
<evidence type="ECO:0000256" key="3">
    <source>
        <dbReference type="ARBA" id="ARBA00022722"/>
    </source>
</evidence>
<keyword evidence="5" id="KW-0378">Hydrolase</keyword>
<accession>A0A7K4HLT3</accession>
<evidence type="ECO:0000256" key="4">
    <source>
        <dbReference type="ARBA" id="ARBA00022741"/>
    </source>
</evidence>
<dbReference type="OrthoDB" id="318716at2157"/>
<dbReference type="AlphaFoldDB" id="A0A7K4HLT3"/>
<proteinExistence type="inferred from homology"/>
<protein>
    <submittedName>
        <fullName evidence="7">DUF86 domain-containing protein</fullName>
    </submittedName>
</protein>
<dbReference type="EMBL" id="JABXWR010000001">
    <property type="protein sequence ID" value="NVO66017.1"/>
    <property type="molecule type" value="Genomic_DNA"/>
</dbReference>
<organism evidence="7 8">
    <name type="scientific">Methanofollis tationis</name>
    <dbReference type="NCBI Taxonomy" id="81417"/>
    <lineage>
        <taxon>Archaea</taxon>
        <taxon>Methanobacteriati</taxon>
        <taxon>Methanobacteriota</taxon>
        <taxon>Stenosarchaea group</taxon>
        <taxon>Methanomicrobia</taxon>
        <taxon>Methanomicrobiales</taxon>
        <taxon>Methanomicrobiaceae</taxon>
        <taxon>Methanofollis</taxon>
    </lineage>
</organism>
<comment type="caution">
    <text evidence="7">The sequence shown here is derived from an EMBL/GenBank/DDBJ whole genome shotgun (WGS) entry which is preliminary data.</text>
</comment>
<name>A0A7K4HLT3_9EURY</name>
<dbReference type="InterPro" id="IPR051813">
    <property type="entry name" value="HepT_RNase_toxin"/>
</dbReference>
<dbReference type="GO" id="GO:0004540">
    <property type="term" value="F:RNA nuclease activity"/>
    <property type="evidence" value="ECO:0007669"/>
    <property type="project" value="InterPro"/>
</dbReference>
<evidence type="ECO:0000256" key="5">
    <source>
        <dbReference type="ARBA" id="ARBA00022801"/>
    </source>
</evidence>
<evidence type="ECO:0000256" key="6">
    <source>
        <dbReference type="ARBA" id="ARBA00024207"/>
    </source>
</evidence>
<keyword evidence="2" id="KW-1277">Toxin-antitoxin system</keyword>